<keyword evidence="4 6" id="KW-1133">Transmembrane helix</keyword>
<evidence type="ECO:0000256" key="4">
    <source>
        <dbReference type="ARBA" id="ARBA00022989"/>
    </source>
</evidence>
<sequence>SSMKLSNLVMGTLNFVTVVLSIPIIVIGIWLATNRDSDCMHFLQQPTISIGAIILVISLVGFLGSCYRVSWLLWIYLFLMLLLILLLVFFTVFTFLVSNRGASHAVAGTGFSEYRLGDYSAWLQSKVSSTSNWRKIKSCLQDSNVCRGMNRFHDSESFQNALLSPLESGCCKPPISCGYSYENATLWNEDEEESSSNVFIGEDPDCSTWSNNQNELCFDCNSCRAGLLANIKRDWHKVAIVNLVVLVFLIVVYSVGCCAFYNAKREGYFNRRWIF</sequence>
<dbReference type="GO" id="GO:0005886">
    <property type="term" value="C:plasma membrane"/>
    <property type="evidence" value="ECO:0000318"/>
    <property type="project" value="GO_Central"/>
</dbReference>
<dbReference type="InParanoid" id="D8R213"/>
<reference evidence="7 8" key="1">
    <citation type="journal article" date="2011" name="Science">
        <title>The Selaginella genome identifies genetic changes associated with the evolution of vascular plants.</title>
        <authorList>
            <person name="Banks J.A."/>
            <person name="Nishiyama T."/>
            <person name="Hasebe M."/>
            <person name="Bowman J.L."/>
            <person name="Gribskov M."/>
            <person name="dePamphilis C."/>
            <person name="Albert V.A."/>
            <person name="Aono N."/>
            <person name="Aoyama T."/>
            <person name="Ambrose B.A."/>
            <person name="Ashton N.W."/>
            <person name="Axtell M.J."/>
            <person name="Barker E."/>
            <person name="Barker M.S."/>
            <person name="Bennetzen J.L."/>
            <person name="Bonawitz N.D."/>
            <person name="Chapple C."/>
            <person name="Cheng C."/>
            <person name="Correa L.G."/>
            <person name="Dacre M."/>
            <person name="DeBarry J."/>
            <person name="Dreyer I."/>
            <person name="Elias M."/>
            <person name="Engstrom E.M."/>
            <person name="Estelle M."/>
            <person name="Feng L."/>
            <person name="Finet C."/>
            <person name="Floyd S.K."/>
            <person name="Frommer W.B."/>
            <person name="Fujita T."/>
            <person name="Gramzow L."/>
            <person name="Gutensohn M."/>
            <person name="Harholt J."/>
            <person name="Hattori M."/>
            <person name="Heyl A."/>
            <person name="Hirai T."/>
            <person name="Hiwatashi Y."/>
            <person name="Ishikawa M."/>
            <person name="Iwata M."/>
            <person name="Karol K.G."/>
            <person name="Koehler B."/>
            <person name="Kolukisaoglu U."/>
            <person name="Kubo M."/>
            <person name="Kurata T."/>
            <person name="Lalonde S."/>
            <person name="Li K."/>
            <person name="Li Y."/>
            <person name="Litt A."/>
            <person name="Lyons E."/>
            <person name="Manning G."/>
            <person name="Maruyama T."/>
            <person name="Michael T.P."/>
            <person name="Mikami K."/>
            <person name="Miyazaki S."/>
            <person name="Morinaga S."/>
            <person name="Murata T."/>
            <person name="Mueller-Roeber B."/>
            <person name="Nelson D.R."/>
            <person name="Obara M."/>
            <person name="Oguri Y."/>
            <person name="Olmstead R.G."/>
            <person name="Onodera N."/>
            <person name="Petersen B.L."/>
            <person name="Pils B."/>
            <person name="Prigge M."/>
            <person name="Rensing S.A."/>
            <person name="Riano-Pachon D.M."/>
            <person name="Roberts A.W."/>
            <person name="Sato Y."/>
            <person name="Scheller H.V."/>
            <person name="Schulz B."/>
            <person name="Schulz C."/>
            <person name="Shakirov E.V."/>
            <person name="Shibagaki N."/>
            <person name="Shinohara N."/>
            <person name="Shippen D.E."/>
            <person name="Soerensen I."/>
            <person name="Sotooka R."/>
            <person name="Sugimoto N."/>
            <person name="Sugita M."/>
            <person name="Sumikawa N."/>
            <person name="Tanurdzic M."/>
            <person name="Theissen G."/>
            <person name="Ulvskov P."/>
            <person name="Wakazuki S."/>
            <person name="Weng J.K."/>
            <person name="Willats W.W."/>
            <person name="Wipf D."/>
            <person name="Wolf P.G."/>
            <person name="Yang L."/>
            <person name="Zimmer A.D."/>
            <person name="Zhu Q."/>
            <person name="Mitros T."/>
            <person name="Hellsten U."/>
            <person name="Loque D."/>
            <person name="Otillar R."/>
            <person name="Salamov A."/>
            <person name="Schmutz J."/>
            <person name="Shapiro H."/>
            <person name="Lindquist E."/>
            <person name="Lucas S."/>
            <person name="Rokhsar D."/>
            <person name="Grigoriev I.V."/>
        </authorList>
    </citation>
    <scope>NUCLEOTIDE SEQUENCE [LARGE SCALE GENOMIC DNA]</scope>
</reference>
<dbReference type="HOGENOM" id="CLU_066970_0_0_1"/>
<accession>D8R213</accession>
<feature type="transmembrane region" description="Helical" evidence="6">
    <location>
        <begin position="45"/>
        <end position="65"/>
    </location>
</feature>
<dbReference type="Gramene" id="EFJ33990">
    <property type="protein sequence ID" value="EFJ33990"/>
    <property type="gene ID" value="SELMODRAFT_83771"/>
</dbReference>
<gene>
    <name evidence="7" type="ORF">SELMODRAFT_83771</name>
</gene>
<evidence type="ECO:0000256" key="6">
    <source>
        <dbReference type="SAM" id="Phobius"/>
    </source>
</evidence>
<feature type="transmembrane region" description="Helical" evidence="6">
    <location>
        <begin position="240"/>
        <end position="263"/>
    </location>
</feature>
<dbReference type="AlphaFoldDB" id="D8R213"/>
<dbReference type="KEGG" id="smo:SELMODRAFT_83771"/>
<evidence type="ECO:0000256" key="1">
    <source>
        <dbReference type="ARBA" id="ARBA00004141"/>
    </source>
</evidence>
<dbReference type="OMA" id="QWNSENT"/>
<feature type="non-terminal residue" evidence="7">
    <location>
        <position position="1"/>
    </location>
</feature>
<dbReference type="Pfam" id="PF00335">
    <property type="entry name" value="Tetraspanin"/>
    <property type="match status" value="1"/>
</dbReference>
<dbReference type="eggNOG" id="ENOG502QQQH">
    <property type="taxonomic scope" value="Eukaryota"/>
</dbReference>
<dbReference type="PRINTS" id="PR00259">
    <property type="entry name" value="TMFOUR"/>
</dbReference>
<dbReference type="GO" id="GO:0009506">
    <property type="term" value="C:plasmodesma"/>
    <property type="evidence" value="ECO:0000318"/>
    <property type="project" value="GO_Central"/>
</dbReference>
<dbReference type="GO" id="GO:0009734">
    <property type="term" value="P:auxin-activated signaling pathway"/>
    <property type="evidence" value="ECO:0007669"/>
    <property type="project" value="InterPro"/>
</dbReference>
<comment type="subcellular location">
    <subcellularLocation>
        <location evidence="1">Membrane</location>
        <topology evidence="1">Multi-pass membrane protein</topology>
    </subcellularLocation>
</comment>
<feature type="transmembrane region" description="Helical" evidence="6">
    <location>
        <begin position="12"/>
        <end position="33"/>
    </location>
</feature>
<proteinExistence type="inferred from homology"/>
<evidence type="ECO:0000313" key="7">
    <source>
        <dbReference type="EMBL" id="EFJ33990.1"/>
    </source>
</evidence>
<evidence type="ECO:0000256" key="3">
    <source>
        <dbReference type="ARBA" id="ARBA00022692"/>
    </source>
</evidence>
<dbReference type="EMBL" id="GL377570">
    <property type="protein sequence ID" value="EFJ33990.1"/>
    <property type="molecule type" value="Genomic_DNA"/>
</dbReference>
<protein>
    <submittedName>
        <fullName evidence="7">Uncharacterized protein</fullName>
    </submittedName>
</protein>
<dbReference type="PANTHER" id="PTHR32191">
    <property type="entry name" value="TETRASPANIN-8-RELATED"/>
    <property type="match status" value="1"/>
</dbReference>
<dbReference type="Proteomes" id="UP000001514">
    <property type="component" value="Unassembled WGS sequence"/>
</dbReference>
<keyword evidence="3 6" id="KW-0812">Transmembrane</keyword>
<comment type="similarity">
    <text evidence="2">Belongs to the tetraspanin (TM4SF) family.</text>
</comment>
<evidence type="ECO:0000256" key="2">
    <source>
        <dbReference type="ARBA" id="ARBA00006840"/>
    </source>
</evidence>
<keyword evidence="5 6" id="KW-0472">Membrane</keyword>
<dbReference type="InterPro" id="IPR044991">
    <property type="entry name" value="TET_plant"/>
</dbReference>
<evidence type="ECO:0000313" key="8">
    <source>
        <dbReference type="Proteomes" id="UP000001514"/>
    </source>
</evidence>
<feature type="transmembrane region" description="Helical" evidence="6">
    <location>
        <begin position="71"/>
        <end position="97"/>
    </location>
</feature>
<evidence type="ECO:0000256" key="5">
    <source>
        <dbReference type="ARBA" id="ARBA00023136"/>
    </source>
</evidence>
<name>D8R213_SELML</name>
<keyword evidence="8" id="KW-1185">Reference proteome</keyword>
<organism evidence="8">
    <name type="scientific">Selaginella moellendorffii</name>
    <name type="common">Spikemoss</name>
    <dbReference type="NCBI Taxonomy" id="88036"/>
    <lineage>
        <taxon>Eukaryota</taxon>
        <taxon>Viridiplantae</taxon>
        <taxon>Streptophyta</taxon>
        <taxon>Embryophyta</taxon>
        <taxon>Tracheophyta</taxon>
        <taxon>Lycopodiopsida</taxon>
        <taxon>Selaginellales</taxon>
        <taxon>Selaginellaceae</taxon>
        <taxon>Selaginella</taxon>
    </lineage>
</organism>
<dbReference type="InterPro" id="IPR018499">
    <property type="entry name" value="Tetraspanin/Peripherin"/>
</dbReference>